<dbReference type="AlphaFoldDB" id="A0A4Q9N965"/>
<evidence type="ECO:0000313" key="1">
    <source>
        <dbReference type="EMBL" id="TBU53899.1"/>
    </source>
</evidence>
<sequence>MGSPYTDGCPKALRLGEIVDYIIDHLHDDTPTLSASSLVCRAWLPSCRYHLFEIVYYRLTPATRISCLHYRLVASPNVHPYVKTITIFTAD</sequence>
<dbReference type="Proteomes" id="UP000292082">
    <property type="component" value="Unassembled WGS sequence"/>
</dbReference>
<keyword evidence="2" id="KW-1185">Reference proteome</keyword>
<dbReference type="EMBL" id="ML145202">
    <property type="protein sequence ID" value="TBU53899.1"/>
    <property type="molecule type" value="Genomic_DNA"/>
</dbReference>
<protein>
    <submittedName>
        <fullName evidence="1">Uncharacterized protein</fullName>
    </submittedName>
</protein>
<evidence type="ECO:0000313" key="2">
    <source>
        <dbReference type="Proteomes" id="UP000292082"/>
    </source>
</evidence>
<proteinExistence type="predicted"/>
<organism evidence="1 2">
    <name type="scientific">Dichomitus squalens</name>
    <dbReference type="NCBI Taxonomy" id="114155"/>
    <lineage>
        <taxon>Eukaryota</taxon>
        <taxon>Fungi</taxon>
        <taxon>Dikarya</taxon>
        <taxon>Basidiomycota</taxon>
        <taxon>Agaricomycotina</taxon>
        <taxon>Agaricomycetes</taxon>
        <taxon>Polyporales</taxon>
        <taxon>Polyporaceae</taxon>
        <taxon>Dichomitus</taxon>
    </lineage>
</organism>
<name>A0A4Q9N965_9APHY</name>
<feature type="non-terminal residue" evidence="1">
    <location>
        <position position="91"/>
    </location>
</feature>
<reference evidence="1 2" key="1">
    <citation type="submission" date="2019-01" db="EMBL/GenBank/DDBJ databases">
        <title>Draft genome sequences of three monokaryotic isolates of the white-rot basidiomycete fungus Dichomitus squalens.</title>
        <authorList>
            <consortium name="DOE Joint Genome Institute"/>
            <person name="Lopez S.C."/>
            <person name="Andreopoulos B."/>
            <person name="Pangilinan J."/>
            <person name="Lipzen A."/>
            <person name="Riley R."/>
            <person name="Ahrendt S."/>
            <person name="Ng V."/>
            <person name="Barry K."/>
            <person name="Daum C."/>
            <person name="Grigoriev I.V."/>
            <person name="Hilden K.S."/>
            <person name="Makela M.R."/>
            <person name="de Vries R.P."/>
        </authorList>
    </citation>
    <scope>NUCLEOTIDE SEQUENCE [LARGE SCALE GENOMIC DNA]</scope>
    <source>
        <strain evidence="1 2">CBS 464.89</strain>
    </source>
</reference>
<gene>
    <name evidence="1" type="ORF">BD310DRAFT_829205</name>
</gene>
<accession>A0A4Q9N965</accession>